<dbReference type="PROSITE" id="PS51257">
    <property type="entry name" value="PROKAR_LIPOPROTEIN"/>
    <property type="match status" value="1"/>
</dbReference>
<dbReference type="AlphaFoldDB" id="A0A2S9J8U4"/>
<dbReference type="Gene3D" id="3.40.390.70">
    <property type="match status" value="1"/>
</dbReference>
<reference evidence="1 2" key="1">
    <citation type="submission" date="2018-02" db="EMBL/GenBank/DDBJ databases">
        <title>The draft genome of Sphingobacterium sp. 5JN-11.</title>
        <authorList>
            <person name="Liu L."/>
            <person name="Li L."/>
            <person name="Liang L."/>
            <person name="Zhang X."/>
            <person name="Wang T."/>
        </authorList>
    </citation>
    <scope>NUCLEOTIDE SEQUENCE [LARGE SCALE GENOMIC DNA]</scope>
    <source>
        <strain evidence="1 2">5JN-11</strain>
    </source>
</reference>
<dbReference type="Pfam" id="PF15890">
    <property type="entry name" value="Peptidase_Mx1"/>
    <property type="match status" value="1"/>
</dbReference>
<dbReference type="Proteomes" id="UP000239711">
    <property type="component" value="Unassembled WGS sequence"/>
</dbReference>
<keyword evidence="2" id="KW-1185">Reference proteome</keyword>
<organism evidence="1 2">
    <name type="scientific">Sphingobacterium haloxyli</name>
    <dbReference type="NCBI Taxonomy" id="2100533"/>
    <lineage>
        <taxon>Bacteria</taxon>
        <taxon>Pseudomonadati</taxon>
        <taxon>Bacteroidota</taxon>
        <taxon>Sphingobacteriia</taxon>
        <taxon>Sphingobacteriales</taxon>
        <taxon>Sphingobacteriaceae</taxon>
        <taxon>Sphingobacterium</taxon>
    </lineage>
</organism>
<dbReference type="RefSeq" id="WP_105715031.1">
    <property type="nucleotide sequence ID" value="NZ_PVBQ01000001.1"/>
</dbReference>
<protein>
    <recommendedName>
        <fullName evidence="3">Substrate import-associated zinc metallohydrolase lipoprotein</fullName>
    </recommendedName>
</protein>
<evidence type="ECO:0000313" key="1">
    <source>
        <dbReference type="EMBL" id="PRD49191.1"/>
    </source>
</evidence>
<evidence type="ECO:0000313" key="2">
    <source>
        <dbReference type="Proteomes" id="UP000239711"/>
    </source>
</evidence>
<dbReference type="InterPro" id="IPR030890">
    <property type="entry name" value="LP_HExxH_w_TonB"/>
</dbReference>
<dbReference type="OrthoDB" id="1113652at2"/>
<name>A0A2S9J8U4_9SPHI</name>
<sequence length="301" mass="34228">MNKIINKIFIFGIVTSGFFLGCSEEELDATSIFVDSEITLNELDSYISTEFTTPYNIAILYKYVDMESNMNYNLSPASYEASIRTTRLIQYLAIEPYNDVTGSTEFIANYFPKILNYVGSPAYNNNGTVLLGTAEGGRKITMFDLNRLPQNAGNVDYLVDRYFHTIHHEFAHIFHQTKPFTPAFNQISGTRYVQDLWNTEYPATPAGRAAALQTGFISPYASKDPNEDFVEILSFYITLTPTVWNERMTIAGTSGSPLIEQKLEIIRSYMQDSWGIDIDVLRDNILDRLENFSSFDQTNIQ</sequence>
<proteinExistence type="predicted"/>
<evidence type="ECO:0008006" key="3">
    <source>
        <dbReference type="Google" id="ProtNLM"/>
    </source>
</evidence>
<accession>A0A2S9J8U4</accession>
<comment type="caution">
    <text evidence="1">The sequence shown here is derived from an EMBL/GenBank/DDBJ whole genome shotgun (WGS) entry which is preliminary data.</text>
</comment>
<dbReference type="EMBL" id="PVBQ01000001">
    <property type="protein sequence ID" value="PRD49191.1"/>
    <property type="molecule type" value="Genomic_DNA"/>
</dbReference>
<gene>
    <name evidence="1" type="ORF">C5745_00695</name>
</gene>
<dbReference type="NCBIfam" id="TIGR04549">
    <property type="entry name" value="LP_HExxH_w_tonB"/>
    <property type="match status" value="1"/>
</dbReference>